<keyword evidence="2" id="KW-0732">Signal</keyword>
<dbReference type="AlphaFoldDB" id="A0A518BS62"/>
<feature type="signal peptide" evidence="2">
    <location>
        <begin position="1"/>
        <end position="31"/>
    </location>
</feature>
<accession>A0A518BS62</accession>
<evidence type="ECO:0000256" key="1">
    <source>
        <dbReference type="SAM" id="MobiDB-lite"/>
    </source>
</evidence>
<dbReference type="Proteomes" id="UP000316921">
    <property type="component" value="Chromosome"/>
</dbReference>
<feature type="region of interest" description="Disordered" evidence="1">
    <location>
        <begin position="31"/>
        <end position="122"/>
    </location>
</feature>
<protein>
    <recommendedName>
        <fullName evidence="5">LTXXQ motif protein</fullName>
    </recommendedName>
</protein>
<keyword evidence="4" id="KW-1185">Reference proteome</keyword>
<feature type="compositionally biased region" description="Low complexity" evidence="1">
    <location>
        <begin position="31"/>
        <end position="73"/>
    </location>
</feature>
<reference evidence="3 4" key="1">
    <citation type="submission" date="2019-02" db="EMBL/GenBank/DDBJ databases">
        <title>Deep-cultivation of Planctomycetes and their phenomic and genomic characterization uncovers novel biology.</title>
        <authorList>
            <person name="Wiegand S."/>
            <person name="Jogler M."/>
            <person name="Boedeker C."/>
            <person name="Pinto D."/>
            <person name="Vollmers J."/>
            <person name="Rivas-Marin E."/>
            <person name="Kohn T."/>
            <person name="Peeters S.H."/>
            <person name="Heuer A."/>
            <person name="Rast P."/>
            <person name="Oberbeckmann S."/>
            <person name="Bunk B."/>
            <person name="Jeske O."/>
            <person name="Meyerdierks A."/>
            <person name="Storesund J.E."/>
            <person name="Kallscheuer N."/>
            <person name="Luecker S."/>
            <person name="Lage O.M."/>
            <person name="Pohl T."/>
            <person name="Merkel B.J."/>
            <person name="Hornburger P."/>
            <person name="Mueller R.-W."/>
            <person name="Bruemmer F."/>
            <person name="Labrenz M."/>
            <person name="Spormann A.M."/>
            <person name="Op den Camp H."/>
            <person name="Overmann J."/>
            <person name="Amann R."/>
            <person name="Jetten M.S.M."/>
            <person name="Mascher T."/>
            <person name="Medema M.H."/>
            <person name="Devos D.P."/>
            <person name="Kaster A.-K."/>
            <person name="Ovreas L."/>
            <person name="Rohde M."/>
            <person name="Galperin M.Y."/>
            <person name="Jogler C."/>
        </authorList>
    </citation>
    <scope>NUCLEOTIDE SEQUENCE [LARGE SCALE GENOMIC DNA]</scope>
    <source>
        <strain evidence="3 4">Pla133</strain>
    </source>
</reference>
<dbReference type="RefSeq" id="WP_145168517.1">
    <property type="nucleotide sequence ID" value="NZ_CP036296.1"/>
</dbReference>
<evidence type="ECO:0000313" key="3">
    <source>
        <dbReference type="EMBL" id="QDU69808.1"/>
    </source>
</evidence>
<evidence type="ECO:0000313" key="4">
    <source>
        <dbReference type="Proteomes" id="UP000316921"/>
    </source>
</evidence>
<name>A0A518BS62_9BACT</name>
<dbReference type="KEGG" id="pbap:Pla133_49300"/>
<proteinExistence type="predicted"/>
<evidence type="ECO:0000256" key="2">
    <source>
        <dbReference type="SAM" id="SignalP"/>
    </source>
</evidence>
<gene>
    <name evidence="3" type="ORF">Pla133_49300</name>
</gene>
<dbReference type="EMBL" id="CP036287">
    <property type="protein sequence ID" value="QDU69808.1"/>
    <property type="molecule type" value="Genomic_DNA"/>
</dbReference>
<feature type="chain" id="PRO_5022034507" description="LTXXQ motif protein" evidence="2">
    <location>
        <begin position="32"/>
        <end position="250"/>
    </location>
</feature>
<evidence type="ECO:0008006" key="5">
    <source>
        <dbReference type="Google" id="ProtNLM"/>
    </source>
</evidence>
<sequence precursor="true">MHPVTRPRLRRLFVPALALVLTAFSAPDVLAQRSRGSSQSRAGSARTQQARTQQARTQQARTQQARTQQARTQNAREDQASAGAQTRGAAGSARRAYQASPRERAVQQRLENAGVLERGGATAGDRPLRARLEAAGVLPRVRASMAELRQPSRQQRSPRLSSLGQMERSTLLRTMFAEQAKHRVRLAQLDRLESLARESGSATRVEEVRRLRELEVARQRRVTQRGDEVLGAPGTFDAVVEELETRPAGR</sequence>
<organism evidence="3 4">
    <name type="scientific">Engelhardtia mirabilis</name>
    <dbReference type="NCBI Taxonomy" id="2528011"/>
    <lineage>
        <taxon>Bacteria</taxon>
        <taxon>Pseudomonadati</taxon>
        <taxon>Planctomycetota</taxon>
        <taxon>Planctomycetia</taxon>
        <taxon>Planctomycetia incertae sedis</taxon>
        <taxon>Engelhardtia</taxon>
    </lineage>
</organism>